<dbReference type="Gene3D" id="3.90.1750.10">
    <property type="entry name" value="Hect, E3 ligase catalytic domains"/>
    <property type="match status" value="1"/>
</dbReference>
<evidence type="ECO:0000259" key="5">
    <source>
        <dbReference type="PROSITE" id="PS50237"/>
    </source>
</evidence>
<comment type="similarity">
    <text evidence="4">Belongs to the UPL family. K-HECT subfamily.</text>
</comment>
<keyword evidence="2 3" id="KW-0833">Ubl conjugation pathway</keyword>
<dbReference type="HOGENOM" id="CLU_2544890_0_0_1"/>
<feature type="domain" description="HECT" evidence="5">
    <location>
        <begin position="41"/>
        <end position="83"/>
    </location>
</feature>
<dbReference type="PhylomeDB" id="E9GRN9"/>
<keyword evidence="7" id="KW-1185">Reference proteome</keyword>
<evidence type="ECO:0000256" key="1">
    <source>
        <dbReference type="ARBA" id="ARBA00022679"/>
    </source>
</evidence>
<sequence length="83" mass="9323">MTVWSEAGRHRPAAISELSGSRGWSPPRRFGVDAPVCTVVELRSGGVDFKVTLENVEDYVELMTEFCLERGIRRQMEALRLGI</sequence>
<evidence type="ECO:0000313" key="7">
    <source>
        <dbReference type="Proteomes" id="UP000000305"/>
    </source>
</evidence>
<dbReference type="EC" id="2.3.2.26" evidence="4"/>
<proteinExistence type="inferred from homology"/>
<dbReference type="PANTHER" id="PTHR45670">
    <property type="entry name" value="E3 UBIQUITIN-PROTEIN LIGASE TRIP12"/>
    <property type="match status" value="1"/>
</dbReference>
<evidence type="ECO:0000256" key="2">
    <source>
        <dbReference type="ARBA" id="ARBA00022786"/>
    </source>
</evidence>
<dbReference type="OrthoDB" id="271273at2759"/>
<dbReference type="UniPathway" id="UPA00143"/>
<dbReference type="SUPFAM" id="SSF56204">
    <property type="entry name" value="Hect, E3 ligase catalytic domain"/>
    <property type="match status" value="1"/>
</dbReference>
<dbReference type="InterPro" id="IPR035983">
    <property type="entry name" value="Hect_E3_ubiquitin_ligase"/>
</dbReference>
<dbReference type="GO" id="GO:0061630">
    <property type="term" value="F:ubiquitin protein ligase activity"/>
    <property type="evidence" value="ECO:0007669"/>
    <property type="project" value="UniProtKB-UniRule"/>
</dbReference>
<comment type="caution">
    <text evidence="3">Lacks conserved residue(s) required for the propagation of feature annotation.</text>
</comment>
<comment type="function">
    <text evidence="4">E3 ubiquitin-protein ligase which accepts ubiquitin from an E2 ubiquitin-conjugating enzyme in the form of a thioester and then directly transfers the ubiquitin to targeted substrates.</text>
</comment>
<dbReference type="InterPro" id="IPR000569">
    <property type="entry name" value="HECT_dom"/>
</dbReference>
<reference evidence="6 7" key="1">
    <citation type="journal article" date="2011" name="Science">
        <title>The ecoresponsive genome of Daphnia pulex.</title>
        <authorList>
            <person name="Colbourne J.K."/>
            <person name="Pfrender M.E."/>
            <person name="Gilbert D."/>
            <person name="Thomas W.K."/>
            <person name="Tucker A."/>
            <person name="Oakley T.H."/>
            <person name="Tokishita S."/>
            <person name="Aerts A."/>
            <person name="Arnold G.J."/>
            <person name="Basu M.K."/>
            <person name="Bauer D.J."/>
            <person name="Caceres C.E."/>
            <person name="Carmel L."/>
            <person name="Casola C."/>
            <person name="Choi J.H."/>
            <person name="Detter J.C."/>
            <person name="Dong Q."/>
            <person name="Dusheyko S."/>
            <person name="Eads B.D."/>
            <person name="Frohlich T."/>
            <person name="Geiler-Samerotte K.A."/>
            <person name="Gerlach D."/>
            <person name="Hatcher P."/>
            <person name="Jogdeo S."/>
            <person name="Krijgsveld J."/>
            <person name="Kriventseva E.V."/>
            <person name="Kultz D."/>
            <person name="Laforsch C."/>
            <person name="Lindquist E."/>
            <person name="Lopez J."/>
            <person name="Manak J.R."/>
            <person name="Muller J."/>
            <person name="Pangilinan J."/>
            <person name="Patwardhan R.P."/>
            <person name="Pitluck S."/>
            <person name="Pritham E.J."/>
            <person name="Rechtsteiner A."/>
            <person name="Rho M."/>
            <person name="Rogozin I.B."/>
            <person name="Sakarya O."/>
            <person name="Salamov A."/>
            <person name="Schaack S."/>
            <person name="Shapiro H."/>
            <person name="Shiga Y."/>
            <person name="Skalitzky C."/>
            <person name="Smith Z."/>
            <person name="Souvorov A."/>
            <person name="Sung W."/>
            <person name="Tang Z."/>
            <person name="Tsuchiya D."/>
            <person name="Tu H."/>
            <person name="Vos H."/>
            <person name="Wang M."/>
            <person name="Wolf Y.I."/>
            <person name="Yamagata H."/>
            <person name="Yamada T."/>
            <person name="Ye Y."/>
            <person name="Shaw J.R."/>
            <person name="Andrews J."/>
            <person name="Crease T.J."/>
            <person name="Tang H."/>
            <person name="Lucas S.M."/>
            <person name="Robertson H.M."/>
            <person name="Bork P."/>
            <person name="Koonin E.V."/>
            <person name="Zdobnov E.M."/>
            <person name="Grigoriev I.V."/>
            <person name="Lynch M."/>
            <person name="Boore J.L."/>
        </authorList>
    </citation>
    <scope>NUCLEOTIDE SEQUENCE [LARGE SCALE GENOMIC DNA]</scope>
</reference>
<comment type="catalytic activity">
    <reaction evidence="4">
        <text>S-ubiquitinyl-[E2 ubiquitin-conjugating enzyme]-L-cysteine + [acceptor protein]-L-lysine = [E2 ubiquitin-conjugating enzyme]-L-cysteine + N(6)-ubiquitinyl-[acceptor protein]-L-lysine.</text>
        <dbReference type="EC" id="2.3.2.26"/>
    </reaction>
</comment>
<name>E9GRN9_DAPPU</name>
<dbReference type="GO" id="GO:0009966">
    <property type="term" value="P:regulation of signal transduction"/>
    <property type="evidence" value="ECO:0007669"/>
    <property type="project" value="UniProtKB-ARBA"/>
</dbReference>
<organism evidence="6 7">
    <name type="scientific">Daphnia pulex</name>
    <name type="common">Water flea</name>
    <dbReference type="NCBI Taxonomy" id="6669"/>
    <lineage>
        <taxon>Eukaryota</taxon>
        <taxon>Metazoa</taxon>
        <taxon>Ecdysozoa</taxon>
        <taxon>Arthropoda</taxon>
        <taxon>Crustacea</taxon>
        <taxon>Branchiopoda</taxon>
        <taxon>Diplostraca</taxon>
        <taxon>Cladocera</taxon>
        <taxon>Anomopoda</taxon>
        <taxon>Daphniidae</taxon>
        <taxon>Daphnia</taxon>
    </lineage>
</organism>
<comment type="pathway">
    <text evidence="4">Protein modification; protein ubiquitination.</text>
</comment>
<evidence type="ECO:0000256" key="4">
    <source>
        <dbReference type="RuleBase" id="RU369009"/>
    </source>
</evidence>
<dbReference type="KEGG" id="dpx:DAPPUDRAFT_321005"/>
<dbReference type="Pfam" id="PF00632">
    <property type="entry name" value="HECT"/>
    <property type="match status" value="1"/>
</dbReference>
<dbReference type="PROSITE" id="PS50237">
    <property type="entry name" value="HECT"/>
    <property type="match status" value="1"/>
</dbReference>
<dbReference type="GO" id="GO:0006511">
    <property type="term" value="P:ubiquitin-dependent protein catabolic process"/>
    <property type="evidence" value="ECO:0007669"/>
    <property type="project" value="UniProtKB-UniRule"/>
</dbReference>
<dbReference type="InterPro" id="IPR045322">
    <property type="entry name" value="HECTD1/TRIP12-like"/>
</dbReference>
<dbReference type="PANTHER" id="PTHR45670:SF1">
    <property type="entry name" value="E3 UBIQUITIN-PROTEIN LIGASE HECTD1"/>
    <property type="match status" value="1"/>
</dbReference>
<dbReference type="Proteomes" id="UP000000305">
    <property type="component" value="Unassembled WGS sequence"/>
</dbReference>
<dbReference type="EMBL" id="GL732560">
    <property type="protein sequence ID" value="EFX77878.1"/>
    <property type="molecule type" value="Genomic_DNA"/>
</dbReference>
<dbReference type="STRING" id="6669.E9GRN9"/>
<dbReference type="AlphaFoldDB" id="E9GRN9"/>
<evidence type="ECO:0000313" key="6">
    <source>
        <dbReference type="EMBL" id="EFX77878.1"/>
    </source>
</evidence>
<dbReference type="GO" id="GO:0016567">
    <property type="term" value="P:protein ubiquitination"/>
    <property type="evidence" value="ECO:0007669"/>
    <property type="project" value="UniProtKB-UniPathway"/>
</dbReference>
<protein>
    <recommendedName>
        <fullName evidence="4">E3 ubiquitin-protein ligase</fullName>
        <ecNumber evidence="4">2.3.2.26</ecNumber>
    </recommendedName>
</protein>
<dbReference type="Gene3D" id="3.30.2160.10">
    <property type="entry name" value="Hect, E3 ligase catalytic domain"/>
    <property type="match status" value="1"/>
</dbReference>
<evidence type="ECO:0000256" key="3">
    <source>
        <dbReference type="PROSITE-ProRule" id="PRU00104"/>
    </source>
</evidence>
<keyword evidence="1 4" id="KW-0808">Transferase</keyword>
<accession>E9GRN9</accession>
<gene>
    <name evidence="6" type="ORF">DAPPUDRAFT_321005</name>
</gene>
<dbReference type="InParanoid" id="E9GRN9"/>